<reference evidence="1 2" key="1">
    <citation type="journal article" date="2022" name="Allergy">
        <title>Genome assembly and annotation of Periplaneta americana reveal a comprehensive cockroach allergen profile.</title>
        <authorList>
            <person name="Wang L."/>
            <person name="Xiong Q."/>
            <person name="Saelim N."/>
            <person name="Wang L."/>
            <person name="Nong W."/>
            <person name="Wan A.T."/>
            <person name="Shi M."/>
            <person name="Liu X."/>
            <person name="Cao Q."/>
            <person name="Hui J.H.L."/>
            <person name="Sookrung N."/>
            <person name="Leung T.F."/>
            <person name="Tungtrongchitr A."/>
            <person name="Tsui S.K.W."/>
        </authorList>
    </citation>
    <scope>NUCLEOTIDE SEQUENCE [LARGE SCALE GENOMIC DNA]</scope>
    <source>
        <strain evidence="1">PWHHKU_190912</strain>
    </source>
</reference>
<accession>A0ABQ8TBC9</accession>
<dbReference type="Proteomes" id="UP001148838">
    <property type="component" value="Unassembled WGS sequence"/>
</dbReference>
<proteinExistence type="predicted"/>
<gene>
    <name evidence="1" type="ORF">ANN_04800</name>
</gene>
<name>A0ABQ8TBC9_PERAM</name>
<dbReference type="EMBL" id="JAJSOF020000013">
    <property type="protein sequence ID" value="KAJ4443150.1"/>
    <property type="molecule type" value="Genomic_DNA"/>
</dbReference>
<sequence length="200" mass="22466">MNDVKFGRIKKKKIGKIVGSTLITELKTKEGGNEAELALKRLIDSFLGTAPQYPTEEIIEERTDTPATPPRVTVEDVPSTCEAIDVDCVNDSFLELASQHPADKITEERTEAVAAPPKVTVEEVPSTSVAINVECAPETVEKMSPLGEVLQWPNTQRRKFKRNTERIPFVITCKTWKVLFEEKESKKNEEALAKEERKKK</sequence>
<evidence type="ECO:0000313" key="1">
    <source>
        <dbReference type="EMBL" id="KAJ4443150.1"/>
    </source>
</evidence>
<organism evidence="1 2">
    <name type="scientific">Periplaneta americana</name>
    <name type="common">American cockroach</name>
    <name type="synonym">Blatta americana</name>
    <dbReference type="NCBI Taxonomy" id="6978"/>
    <lineage>
        <taxon>Eukaryota</taxon>
        <taxon>Metazoa</taxon>
        <taxon>Ecdysozoa</taxon>
        <taxon>Arthropoda</taxon>
        <taxon>Hexapoda</taxon>
        <taxon>Insecta</taxon>
        <taxon>Pterygota</taxon>
        <taxon>Neoptera</taxon>
        <taxon>Polyneoptera</taxon>
        <taxon>Dictyoptera</taxon>
        <taxon>Blattodea</taxon>
        <taxon>Blattoidea</taxon>
        <taxon>Blattidae</taxon>
        <taxon>Blattinae</taxon>
        <taxon>Periplaneta</taxon>
    </lineage>
</organism>
<keyword evidence="2" id="KW-1185">Reference proteome</keyword>
<protein>
    <submittedName>
        <fullName evidence="1">Uncharacterized protein</fullName>
    </submittedName>
</protein>
<evidence type="ECO:0000313" key="2">
    <source>
        <dbReference type="Proteomes" id="UP001148838"/>
    </source>
</evidence>
<comment type="caution">
    <text evidence="1">The sequence shown here is derived from an EMBL/GenBank/DDBJ whole genome shotgun (WGS) entry which is preliminary data.</text>
</comment>